<evidence type="ECO:0000313" key="6">
    <source>
        <dbReference type="Proteomes" id="UP000030512"/>
    </source>
</evidence>
<sequence length="223" mass="25794">MTISKQDILDAYQFRHACKEFDAERKIAGADFDFILEVARLSPSSFGLEPWQFLVVQNPDLREKLRTVTWGGQKQLPTASHVVLTLVRKSHFMRYDSPYLQHIMREVQQFPEDIISLRSGLIEKFQRSDFDLLGSERTLTDWATQQTYLPLANMMTAAALIGIDSCPIEGFEREEVERVLAENADVNLEHWSAAYMVAFGYRKNPPARPKTRQERDAVVRWLD</sequence>
<dbReference type="Pfam" id="PF00881">
    <property type="entry name" value="Nitroreductase"/>
    <property type="match status" value="1"/>
</dbReference>
<dbReference type="AlphaFoldDB" id="A0A126T3V7"/>
<evidence type="ECO:0000256" key="2">
    <source>
        <dbReference type="ARBA" id="ARBA00022857"/>
    </source>
</evidence>
<dbReference type="RefSeq" id="WP_036272965.1">
    <property type="nucleotide sequence ID" value="NZ_CP014476.1"/>
</dbReference>
<dbReference type="GO" id="GO:0016491">
    <property type="term" value="F:oxidoreductase activity"/>
    <property type="evidence" value="ECO:0007669"/>
    <property type="project" value="UniProtKB-KW"/>
</dbReference>
<dbReference type="Gene3D" id="3.40.109.10">
    <property type="entry name" value="NADH Oxidase"/>
    <property type="match status" value="1"/>
</dbReference>
<keyword evidence="6" id="KW-1185">Reference proteome</keyword>
<keyword evidence="3" id="KW-0560">Oxidoreductase</keyword>
<comment type="similarity">
    <text evidence="1">Belongs to the nitroreductase family.</text>
</comment>
<dbReference type="STRING" id="1538553.JT25_009625"/>
<evidence type="ECO:0000313" key="5">
    <source>
        <dbReference type="EMBL" id="AMK76747.1"/>
    </source>
</evidence>
<reference evidence="5 6" key="1">
    <citation type="journal article" date="2015" name="Environ. Microbiol.">
        <title>Methane oxidation coupled to nitrate reduction under hypoxia by the Gammaproteobacterium Methylomonas denitrificans, sp. nov. type strain FJG1.</title>
        <authorList>
            <person name="Kits K.D."/>
            <person name="Klotz M.G."/>
            <person name="Stein L.Y."/>
        </authorList>
    </citation>
    <scope>NUCLEOTIDE SEQUENCE [LARGE SCALE GENOMIC DNA]</scope>
    <source>
        <strain evidence="5 6">FJG1</strain>
    </source>
</reference>
<evidence type="ECO:0000256" key="1">
    <source>
        <dbReference type="ARBA" id="ARBA00007118"/>
    </source>
</evidence>
<dbReference type="SUPFAM" id="SSF55469">
    <property type="entry name" value="FMN-dependent nitroreductase-like"/>
    <property type="match status" value="1"/>
</dbReference>
<accession>A0A126T3V7</accession>
<dbReference type="CDD" id="cd02149">
    <property type="entry name" value="NfsB-like"/>
    <property type="match status" value="1"/>
</dbReference>
<gene>
    <name evidence="5" type="ORF">JT25_009625</name>
</gene>
<evidence type="ECO:0000256" key="3">
    <source>
        <dbReference type="ARBA" id="ARBA00023002"/>
    </source>
</evidence>
<dbReference type="InterPro" id="IPR029479">
    <property type="entry name" value="Nitroreductase"/>
</dbReference>
<organism evidence="5 6">
    <name type="scientific">Methylomonas denitrificans</name>
    <dbReference type="NCBI Taxonomy" id="1538553"/>
    <lineage>
        <taxon>Bacteria</taxon>
        <taxon>Pseudomonadati</taxon>
        <taxon>Pseudomonadota</taxon>
        <taxon>Gammaproteobacteria</taxon>
        <taxon>Methylococcales</taxon>
        <taxon>Methylococcaceae</taxon>
        <taxon>Methylomonas</taxon>
    </lineage>
</organism>
<dbReference type="InterPro" id="IPR000415">
    <property type="entry name" value="Nitroreductase-like"/>
</dbReference>
<keyword evidence="2" id="KW-0521">NADP</keyword>
<proteinExistence type="inferred from homology"/>
<dbReference type="PANTHER" id="PTHR43673">
    <property type="entry name" value="NAD(P)H NITROREDUCTASE YDGI-RELATED"/>
    <property type="match status" value="1"/>
</dbReference>
<dbReference type="EMBL" id="CP014476">
    <property type="protein sequence ID" value="AMK76747.1"/>
    <property type="molecule type" value="Genomic_DNA"/>
</dbReference>
<evidence type="ECO:0000259" key="4">
    <source>
        <dbReference type="Pfam" id="PF00881"/>
    </source>
</evidence>
<protein>
    <submittedName>
        <fullName evidence="5">NAD(P)H-dependent oxidoreductase</fullName>
    </submittedName>
</protein>
<dbReference type="KEGG" id="mdn:JT25_009625"/>
<dbReference type="Proteomes" id="UP000030512">
    <property type="component" value="Chromosome"/>
</dbReference>
<dbReference type="InterPro" id="IPR033878">
    <property type="entry name" value="NfsB-like"/>
</dbReference>
<dbReference type="OrthoDB" id="9809288at2"/>
<name>A0A126T3V7_9GAMM</name>
<feature type="domain" description="Nitroreductase" evidence="4">
    <location>
        <begin position="14"/>
        <end position="201"/>
    </location>
</feature>